<dbReference type="Pfam" id="PF13347">
    <property type="entry name" value="MFS_2"/>
    <property type="match status" value="1"/>
</dbReference>
<dbReference type="PANTHER" id="PTHR11328:SF44">
    <property type="entry name" value="SODIUM-DEPENDENT LYSOPHOSPHATIDYLCHOLINE SYMPORTER 1-B"/>
    <property type="match status" value="1"/>
</dbReference>
<gene>
    <name evidence="2" type="ORF">ILYODFUR_035902</name>
</gene>
<evidence type="ECO:0000313" key="2">
    <source>
        <dbReference type="EMBL" id="MEQ2242445.1"/>
    </source>
</evidence>
<comment type="caution">
    <text evidence="2">The sequence shown here is derived from an EMBL/GenBank/DDBJ whole genome shotgun (WGS) entry which is preliminary data.</text>
</comment>
<evidence type="ECO:0000256" key="1">
    <source>
        <dbReference type="ARBA" id="ARBA00008335"/>
    </source>
</evidence>
<evidence type="ECO:0000313" key="3">
    <source>
        <dbReference type="Proteomes" id="UP001482620"/>
    </source>
</evidence>
<dbReference type="EMBL" id="JAHRIQ010064979">
    <property type="protein sequence ID" value="MEQ2242445.1"/>
    <property type="molecule type" value="Genomic_DNA"/>
</dbReference>
<name>A0ABV0UB75_9TELE</name>
<dbReference type="InterPro" id="IPR039672">
    <property type="entry name" value="MFS_2"/>
</dbReference>
<sequence>MVYIYIFSEMITRYSTNKSVVKVLTSCLSSVWSPGVREDPSDEEDLFSVGGIPHQITSAAIEISLQMFLLDVVQMKASFVSMILFLSRAWDAVTDPLVGYLVSCSTWTPIGKLTPWLVGW</sequence>
<dbReference type="Proteomes" id="UP001482620">
    <property type="component" value="Unassembled WGS sequence"/>
</dbReference>
<reference evidence="2 3" key="1">
    <citation type="submission" date="2021-06" db="EMBL/GenBank/DDBJ databases">
        <authorList>
            <person name="Palmer J.M."/>
        </authorList>
    </citation>
    <scope>NUCLEOTIDE SEQUENCE [LARGE SCALE GENOMIC DNA]</scope>
    <source>
        <strain evidence="3">if_2019</strain>
        <tissue evidence="2">Muscle</tissue>
    </source>
</reference>
<proteinExistence type="inferred from homology"/>
<protein>
    <submittedName>
        <fullName evidence="2">Uncharacterized protein</fullName>
    </submittedName>
</protein>
<organism evidence="2 3">
    <name type="scientific">Ilyodon furcidens</name>
    <name type="common">goldbreast splitfin</name>
    <dbReference type="NCBI Taxonomy" id="33524"/>
    <lineage>
        <taxon>Eukaryota</taxon>
        <taxon>Metazoa</taxon>
        <taxon>Chordata</taxon>
        <taxon>Craniata</taxon>
        <taxon>Vertebrata</taxon>
        <taxon>Euteleostomi</taxon>
        <taxon>Actinopterygii</taxon>
        <taxon>Neopterygii</taxon>
        <taxon>Teleostei</taxon>
        <taxon>Neoteleostei</taxon>
        <taxon>Acanthomorphata</taxon>
        <taxon>Ovalentaria</taxon>
        <taxon>Atherinomorphae</taxon>
        <taxon>Cyprinodontiformes</taxon>
        <taxon>Goodeidae</taxon>
        <taxon>Ilyodon</taxon>
    </lineage>
</organism>
<keyword evidence="3" id="KW-1185">Reference proteome</keyword>
<accession>A0ABV0UB75</accession>
<comment type="similarity">
    <text evidence="1">Belongs to the major facilitator superfamily.</text>
</comment>
<dbReference type="PANTHER" id="PTHR11328">
    <property type="entry name" value="MAJOR FACILITATOR SUPERFAMILY DOMAIN-CONTAINING PROTEIN"/>
    <property type="match status" value="1"/>
</dbReference>